<organism evidence="1 2">
    <name type="scientific">Trametes sanguinea</name>
    <dbReference type="NCBI Taxonomy" id="158606"/>
    <lineage>
        <taxon>Eukaryota</taxon>
        <taxon>Fungi</taxon>
        <taxon>Dikarya</taxon>
        <taxon>Basidiomycota</taxon>
        <taxon>Agaricomycotina</taxon>
        <taxon>Agaricomycetes</taxon>
        <taxon>Polyporales</taxon>
        <taxon>Polyporaceae</taxon>
        <taxon>Trametes</taxon>
    </lineage>
</organism>
<keyword evidence="2" id="KW-1185">Reference proteome</keyword>
<reference evidence="1" key="1">
    <citation type="submission" date="2022-08" db="EMBL/GenBank/DDBJ databases">
        <title>Genome Sequence of Pycnoporus sanguineus.</title>
        <authorList>
            <person name="Buettner E."/>
        </authorList>
    </citation>
    <scope>NUCLEOTIDE SEQUENCE</scope>
    <source>
        <strain evidence="1">CG-C14</strain>
    </source>
</reference>
<evidence type="ECO:0000313" key="2">
    <source>
        <dbReference type="Proteomes" id="UP001144978"/>
    </source>
</evidence>
<dbReference type="EMBL" id="JANSHE010000559">
    <property type="protein sequence ID" value="KAJ3009327.1"/>
    <property type="molecule type" value="Genomic_DNA"/>
</dbReference>
<evidence type="ECO:0000313" key="1">
    <source>
        <dbReference type="EMBL" id="KAJ3009327.1"/>
    </source>
</evidence>
<proteinExistence type="predicted"/>
<dbReference type="Proteomes" id="UP001144978">
    <property type="component" value="Unassembled WGS sequence"/>
</dbReference>
<accession>A0ACC1Q2H7</accession>
<comment type="caution">
    <text evidence="1">The sequence shown here is derived from an EMBL/GenBank/DDBJ whole genome shotgun (WGS) entry which is preliminary data.</text>
</comment>
<sequence>MRRTGRELLLPLGCTLVADPVPRHGVALKVPVAGTFGELVRAVTSEDVQQVYDRELRQSYDEARQDLYGVLRQTVDQALYYRRALAEVDLAIAEKYRAIAEKDRALAEMDRAIAEPKRAIAEQNRAIAEKELLIAQLTAALEAVRSQPTASGQPGPSSVPQV</sequence>
<name>A0ACC1Q2H7_9APHY</name>
<protein>
    <submittedName>
        <fullName evidence="1">Uncharacterized protein</fullName>
    </submittedName>
</protein>
<gene>
    <name evidence="1" type="ORF">NUW54_g2817</name>
</gene>